<name>A0A1K1RVV3_9BACT</name>
<reference evidence="1 3" key="1">
    <citation type="submission" date="2016-11" db="EMBL/GenBank/DDBJ databases">
        <authorList>
            <person name="Jaros S."/>
            <person name="Januszkiewicz K."/>
            <person name="Wedrychowicz H."/>
        </authorList>
    </citation>
    <scope>NUCLEOTIDE SEQUENCE [LARGE SCALE GENOMIC DNA]</scope>
    <source>
        <strain evidence="1 3">DSM 784</strain>
    </source>
</reference>
<dbReference type="EMBL" id="FPIZ01000015">
    <property type="protein sequence ID" value="SFW76283.1"/>
    <property type="molecule type" value="Genomic_DNA"/>
</dbReference>
<dbReference type="RefSeq" id="WP_072363315.1">
    <property type="nucleotide sequence ID" value="NZ_CP139972.1"/>
</dbReference>
<dbReference type="Proteomes" id="UP001326715">
    <property type="component" value="Chromosome"/>
</dbReference>
<evidence type="ECO:0000313" key="2">
    <source>
        <dbReference type="EMBL" id="WQG90399.1"/>
    </source>
</evidence>
<dbReference type="Proteomes" id="UP000183788">
    <property type="component" value="Unassembled WGS sequence"/>
</dbReference>
<sequence>MKRTVLTFILLLTMLSTYSQDIINGWYYLPEPAGNIWGIGYHKPQKGKALSYAGNMQEVKEEEDVIVLPGPKSTYRYITQLKSLIATSLFHGNKAIKYDIYYSTLKQVLLKSDIFKDFDNGNYYVTQALKADSVVIKGKVDKDMGGNTADAEKIITSYVNPTQGAFKVVNTLSNKDTTKSTGIVSYSKTDKDSFTIVITEPDVFFAVKLTQVQNIGNPEKKIEIGKENDSIPNISEEPTDVIYWHYTVNRGLDVGIRFYVKDDVGIAEAYSHYGGKSESILFKQSKKISDKPVHFLLEGSMFTPNIVKGKHTAVDYLITAIGSFSYIPASNSVIIDQKNVDGKFRTAVYHVEGKYTTWP</sequence>
<evidence type="ECO:0000313" key="3">
    <source>
        <dbReference type="Proteomes" id="UP000183788"/>
    </source>
</evidence>
<keyword evidence="4" id="KW-1185">Reference proteome</keyword>
<dbReference type="AlphaFoldDB" id="A0A1K1RVV3"/>
<gene>
    <name evidence="1" type="ORF">SAMN05661012_04323</name>
    <name evidence="2" type="ORF">SR876_02745</name>
</gene>
<proteinExistence type="predicted"/>
<accession>A0A1K1RVV3</accession>
<evidence type="ECO:0000313" key="4">
    <source>
        <dbReference type="Proteomes" id="UP001326715"/>
    </source>
</evidence>
<evidence type="ECO:0000313" key="1">
    <source>
        <dbReference type="EMBL" id="SFW76283.1"/>
    </source>
</evidence>
<reference evidence="2 4" key="2">
    <citation type="submission" date="2023-11" db="EMBL/GenBank/DDBJ databases">
        <title>MicrobeMod: A computational toolkit for identifying prokaryotic methylation and restriction-modification with nanopore sequencing.</title>
        <authorList>
            <person name="Crits-Christoph A."/>
            <person name="Kang S.C."/>
            <person name="Lee H."/>
            <person name="Ostrov N."/>
        </authorList>
    </citation>
    <scope>NUCLEOTIDE SEQUENCE [LARGE SCALE GENOMIC DNA]</scope>
    <source>
        <strain evidence="2 4">ATCC 23090</strain>
    </source>
</reference>
<dbReference type="EMBL" id="CP140154">
    <property type="protein sequence ID" value="WQG90399.1"/>
    <property type="molecule type" value="Genomic_DNA"/>
</dbReference>
<protein>
    <submittedName>
        <fullName evidence="1">Uncharacterized protein</fullName>
    </submittedName>
</protein>
<organism evidence="1 3">
    <name type="scientific">Chitinophaga sancti</name>
    <dbReference type="NCBI Taxonomy" id="1004"/>
    <lineage>
        <taxon>Bacteria</taxon>
        <taxon>Pseudomonadati</taxon>
        <taxon>Bacteroidota</taxon>
        <taxon>Chitinophagia</taxon>
        <taxon>Chitinophagales</taxon>
        <taxon>Chitinophagaceae</taxon>
        <taxon>Chitinophaga</taxon>
    </lineage>
</organism>